<dbReference type="Proteomes" id="UP000199031">
    <property type="component" value="Unassembled WGS sequence"/>
</dbReference>
<name>A0A1I5U372_9BACT</name>
<dbReference type="EMBL" id="FOXQ01000003">
    <property type="protein sequence ID" value="SFP89719.1"/>
    <property type="molecule type" value="Genomic_DNA"/>
</dbReference>
<dbReference type="OrthoDB" id="662090at2"/>
<dbReference type="AlphaFoldDB" id="A0A1I5U372"/>
<reference evidence="1 2" key="1">
    <citation type="submission" date="2016-10" db="EMBL/GenBank/DDBJ databases">
        <authorList>
            <person name="de Groot N.N."/>
        </authorList>
    </citation>
    <scope>NUCLEOTIDE SEQUENCE [LARGE SCALE GENOMIC DNA]</scope>
    <source>
        <strain evidence="1 2">DSM 28286</strain>
    </source>
</reference>
<protein>
    <submittedName>
        <fullName evidence="1">Uncharacterized protein</fullName>
    </submittedName>
</protein>
<evidence type="ECO:0000313" key="1">
    <source>
        <dbReference type="EMBL" id="SFP89719.1"/>
    </source>
</evidence>
<dbReference type="PROSITE" id="PS51257">
    <property type="entry name" value="PROKAR_LIPOPROTEIN"/>
    <property type="match status" value="1"/>
</dbReference>
<keyword evidence="2" id="KW-1185">Reference proteome</keyword>
<accession>A0A1I5U372</accession>
<organism evidence="1 2">
    <name type="scientific">Parafilimonas terrae</name>
    <dbReference type="NCBI Taxonomy" id="1465490"/>
    <lineage>
        <taxon>Bacteria</taxon>
        <taxon>Pseudomonadati</taxon>
        <taxon>Bacteroidota</taxon>
        <taxon>Chitinophagia</taxon>
        <taxon>Chitinophagales</taxon>
        <taxon>Chitinophagaceae</taxon>
        <taxon>Parafilimonas</taxon>
    </lineage>
</organism>
<proteinExistence type="predicted"/>
<dbReference type="RefSeq" id="WP_090656346.1">
    <property type="nucleotide sequence ID" value="NZ_FOXQ01000003.1"/>
</dbReference>
<sequence>MKKLPIILCSIFLFALISCSRKRVPQKTPATTFDTSTTKNNNRPVLIDSAKTADSAKTVNEAAAARVMIVADGYGRLITPQQNLPEDSGISYNNLQLSKGFTTQQRANMQARYKTIPPRVLYVPQQYVRSSLKGSYYILKNKFWYWKKTDGLFYLDEKYYL</sequence>
<gene>
    <name evidence="1" type="ORF">SAMN05444277_10338</name>
</gene>
<evidence type="ECO:0000313" key="2">
    <source>
        <dbReference type="Proteomes" id="UP000199031"/>
    </source>
</evidence>